<comment type="similarity">
    <text evidence="1">Belongs to the short-chain dehydrogenases/reductases (SDR) family.</text>
</comment>
<evidence type="ECO:0000256" key="2">
    <source>
        <dbReference type="ARBA" id="ARBA00023002"/>
    </source>
</evidence>
<dbReference type="InterPro" id="IPR036291">
    <property type="entry name" value="NAD(P)-bd_dom_sf"/>
</dbReference>
<protein>
    <submittedName>
        <fullName evidence="3">Uncharacterized protein</fullName>
    </submittedName>
</protein>
<dbReference type="Pfam" id="PF00106">
    <property type="entry name" value="adh_short"/>
    <property type="match status" value="1"/>
</dbReference>
<gene>
    <name evidence="3" type="ORF">OESDEN_13232</name>
</gene>
<evidence type="ECO:0000313" key="4">
    <source>
        <dbReference type="Proteomes" id="UP000053660"/>
    </source>
</evidence>
<dbReference type="CDD" id="cd05233">
    <property type="entry name" value="SDR_c"/>
    <property type="match status" value="1"/>
</dbReference>
<reference evidence="3 4" key="1">
    <citation type="submission" date="2014-03" db="EMBL/GenBank/DDBJ databases">
        <title>Draft genome of the hookworm Oesophagostomum dentatum.</title>
        <authorList>
            <person name="Mitreva M."/>
        </authorList>
    </citation>
    <scope>NUCLEOTIDE SEQUENCE [LARGE SCALE GENOMIC DNA]</scope>
    <source>
        <strain evidence="3 4">OD-Hann</strain>
    </source>
</reference>
<keyword evidence="2" id="KW-0560">Oxidoreductase</keyword>
<keyword evidence="4" id="KW-1185">Reference proteome</keyword>
<dbReference type="SUPFAM" id="SSF51735">
    <property type="entry name" value="NAD(P)-binding Rossmann-fold domains"/>
    <property type="match status" value="1"/>
</dbReference>
<dbReference type="PANTHER" id="PTHR24322">
    <property type="entry name" value="PKSB"/>
    <property type="match status" value="1"/>
</dbReference>
<dbReference type="Proteomes" id="UP000053660">
    <property type="component" value="Unassembled WGS sequence"/>
</dbReference>
<dbReference type="PANTHER" id="PTHR24322:SF736">
    <property type="entry name" value="RETINOL DEHYDROGENASE 10"/>
    <property type="match status" value="1"/>
</dbReference>
<evidence type="ECO:0000313" key="3">
    <source>
        <dbReference type="EMBL" id="KHJ87002.1"/>
    </source>
</evidence>
<dbReference type="GO" id="GO:0005811">
    <property type="term" value="C:lipid droplet"/>
    <property type="evidence" value="ECO:0007669"/>
    <property type="project" value="TreeGrafter"/>
</dbReference>
<proteinExistence type="inferred from homology"/>
<evidence type="ECO:0000256" key="1">
    <source>
        <dbReference type="ARBA" id="ARBA00006484"/>
    </source>
</evidence>
<dbReference type="InterPro" id="IPR002347">
    <property type="entry name" value="SDR_fam"/>
</dbReference>
<name>A0A0B1SU03_OESDE</name>
<dbReference type="GO" id="GO:0016616">
    <property type="term" value="F:oxidoreductase activity, acting on the CH-OH group of donors, NAD or NADP as acceptor"/>
    <property type="evidence" value="ECO:0007669"/>
    <property type="project" value="TreeGrafter"/>
</dbReference>
<dbReference type="Gene3D" id="3.40.50.720">
    <property type="entry name" value="NAD(P)-binding Rossmann-like Domain"/>
    <property type="match status" value="1"/>
</dbReference>
<sequence>MEWHRNRSTASSYYFASKEGLKTVEEINQEGGIAHFYRCDVSDSQALESIAAEIRNDPKLGTVSICIVNAAVLKFGECLDLSCNDYKTNVNVNLLGHIYVSYS</sequence>
<dbReference type="OrthoDB" id="10253736at2759"/>
<accession>A0A0B1SU03</accession>
<dbReference type="AlphaFoldDB" id="A0A0B1SU03"/>
<dbReference type="EMBL" id="KN558819">
    <property type="protein sequence ID" value="KHJ87002.1"/>
    <property type="molecule type" value="Genomic_DNA"/>
</dbReference>
<organism evidence="3 4">
    <name type="scientific">Oesophagostomum dentatum</name>
    <name type="common">Nodular worm</name>
    <dbReference type="NCBI Taxonomy" id="61180"/>
    <lineage>
        <taxon>Eukaryota</taxon>
        <taxon>Metazoa</taxon>
        <taxon>Ecdysozoa</taxon>
        <taxon>Nematoda</taxon>
        <taxon>Chromadorea</taxon>
        <taxon>Rhabditida</taxon>
        <taxon>Rhabditina</taxon>
        <taxon>Rhabditomorpha</taxon>
        <taxon>Strongyloidea</taxon>
        <taxon>Strongylidae</taxon>
        <taxon>Oesophagostomum</taxon>
    </lineage>
</organism>